<dbReference type="PANTHER" id="PTHR33978:SF4">
    <property type="entry name" value="SERINE_THREONINE-KINASE"/>
    <property type="match status" value="1"/>
</dbReference>
<name>A0A6J1HY70_CUCMA</name>
<feature type="compositionally biased region" description="Pro residues" evidence="1">
    <location>
        <begin position="98"/>
        <end position="108"/>
    </location>
</feature>
<keyword evidence="2" id="KW-1185">Reference proteome</keyword>
<dbReference type="AlphaFoldDB" id="A0A6J1HY70"/>
<accession>A0A6J1HY70</accession>
<protein>
    <submittedName>
        <fullName evidence="3">Uncharacterized protein LOC111469095</fullName>
    </submittedName>
</protein>
<dbReference type="GeneID" id="111469095"/>
<dbReference type="RefSeq" id="XP_022970102.1">
    <property type="nucleotide sequence ID" value="XM_023114334.1"/>
</dbReference>
<dbReference type="OrthoDB" id="1932439at2759"/>
<dbReference type="KEGG" id="cmax:111469095"/>
<evidence type="ECO:0000256" key="1">
    <source>
        <dbReference type="SAM" id="MobiDB-lite"/>
    </source>
</evidence>
<evidence type="ECO:0000313" key="2">
    <source>
        <dbReference type="Proteomes" id="UP000504608"/>
    </source>
</evidence>
<feature type="region of interest" description="Disordered" evidence="1">
    <location>
        <begin position="23"/>
        <end position="53"/>
    </location>
</feature>
<proteinExistence type="predicted"/>
<organism evidence="2 3">
    <name type="scientific">Cucurbita maxima</name>
    <name type="common">Pumpkin</name>
    <name type="synonym">Winter squash</name>
    <dbReference type="NCBI Taxonomy" id="3661"/>
    <lineage>
        <taxon>Eukaryota</taxon>
        <taxon>Viridiplantae</taxon>
        <taxon>Streptophyta</taxon>
        <taxon>Embryophyta</taxon>
        <taxon>Tracheophyta</taxon>
        <taxon>Spermatophyta</taxon>
        <taxon>Magnoliopsida</taxon>
        <taxon>eudicotyledons</taxon>
        <taxon>Gunneridae</taxon>
        <taxon>Pentapetalae</taxon>
        <taxon>rosids</taxon>
        <taxon>fabids</taxon>
        <taxon>Cucurbitales</taxon>
        <taxon>Cucurbitaceae</taxon>
        <taxon>Cucurbiteae</taxon>
        <taxon>Cucurbita</taxon>
    </lineage>
</organism>
<evidence type="ECO:0000313" key="3">
    <source>
        <dbReference type="RefSeq" id="XP_022970102.1"/>
    </source>
</evidence>
<reference evidence="3" key="1">
    <citation type="submission" date="2025-08" db="UniProtKB">
        <authorList>
            <consortium name="RefSeq"/>
        </authorList>
    </citation>
    <scope>IDENTIFICATION</scope>
    <source>
        <tissue evidence="3">Young leaves</tissue>
    </source>
</reference>
<dbReference type="PANTHER" id="PTHR33978">
    <property type="entry name" value="SERINE/THREONINE-KINASE"/>
    <property type="match status" value="1"/>
</dbReference>
<feature type="region of interest" description="Disordered" evidence="1">
    <location>
        <begin position="91"/>
        <end position="111"/>
    </location>
</feature>
<dbReference type="Proteomes" id="UP000504608">
    <property type="component" value="Unplaced"/>
</dbReference>
<gene>
    <name evidence="3" type="primary">LOC111469095</name>
</gene>
<sequence length="195" mass="21603">MKKAIKSEWERHFLTSPSTRFFLHQPLKPPRRFSSSSSQAKMASPKLNKSKSSQSALVWDCGSSLYDSFELNSLKRQLDSAIASRSLSMPHLPGRRCLPPPPPLPPSKRPSKISRSLHKFLRSVFRHKPNSSPSVEANPERADAGYYVLYGDDADPLSANPKVGFPEFSPEIGSLVRRTASERFTAATSMGISCA</sequence>